<accession>A0AAD6MLK6</accession>
<sequence length="125" mass="14385">MLSTAAHIFLTCPIESESVSWSKSKSPHPVTGHQLLVLVLDLTAPGEIGQKFRAYCVQRESLAGPFWAQLELAQTTFRRMIPFRFYPCLLLSYVFYQIHTMRCLQNSSVLGYCHVLLIIYHYMLD</sequence>
<name>A0AAD6MLK6_9ROSI</name>
<dbReference type="AlphaFoldDB" id="A0AAD6MLK6"/>
<gene>
    <name evidence="1" type="ORF">NC653_020907</name>
</gene>
<evidence type="ECO:0000313" key="2">
    <source>
        <dbReference type="Proteomes" id="UP001164929"/>
    </source>
</evidence>
<dbReference type="EMBL" id="JAQIZT010000008">
    <property type="protein sequence ID" value="KAJ6987793.1"/>
    <property type="molecule type" value="Genomic_DNA"/>
</dbReference>
<proteinExistence type="predicted"/>
<keyword evidence="2" id="KW-1185">Reference proteome</keyword>
<organism evidence="1 2">
    <name type="scientific">Populus alba x Populus x berolinensis</name>
    <dbReference type="NCBI Taxonomy" id="444605"/>
    <lineage>
        <taxon>Eukaryota</taxon>
        <taxon>Viridiplantae</taxon>
        <taxon>Streptophyta</taxon>
        <taxon>Embryophyta</taxon>
        <taxon>Tracheophyta</taxon>
        <taxon>Spermatophyta</taxon>
        <taxon>Magnoliopsida</taxon>
        <taxon>eudicotyledons</taxon>
        <taxon>Gunneridae</taxon>
        <taxon>Pentapetalae</taxon>
        <taxon>rosids</taxon>
        <taxon>fabids</taxon>
        <taxon>Malpighiales</taxon>
        <taxon>Salicaceae</taxon>
        <taxon>Saliceae</taxon>
        <taxon>Populus</taxon>
    </lineage>
</organism>
<evidence type="ECO:0000313" key="1">
    <source>
        <dbReference type="EMBL" id="KAJ6987793.1"/>
    </source>
</evidence>
<comment type="caution">
    <text evidence="1">The sequence shown here is derived from an EMBL/GenBank/DDBJ whole genome shotgun (WGS) entry which is preliminary data.</text>
</comment>
<protein>
    <submittedName>
        <fullName evidence="1">Uncharacterized protein</fullName>
    </submittedName>
</protein>
<dbReference type="Proteomes" id="UP001164929">
    <property type="component" value="Chromosome 8"/>
</dbReference>
<reference evidence="1" key="1">
    <citation type="journal article" date="2023" name="Mol. Ecol. Resour.">
        <title>Chromosome-level genome assembly of a triploid poplar Populus alba 'Berolinensis'.</title>
        <authorList>
            <person name="Chen S."/>
            <person name="Yu Y."/>
            <person name="Wang X."/>
            <person name="Wang S."/>
            <person name="Zhang T."/>
            <person name="Zhou Y."/>
            <person name="He R."/>
            <person name="Meng N."/>
            <person name="Wang Y."/>
            <person name="Liu W."/>
            <person name="Liu Z."/>
            <person name="Liu J."/>
            <person name="Guo Q."/>
            <person name="Huang H."/>
            <person name="Sederoff R.R."/>
            <person name="Wang G."/>
            <person name="Qu G."/>
            <person name="Chen S."/>
        </authorList>
    </citation>
    <scope>NUCLEOTIDE SEQUENCE</scope>
    <source>
        <strain evidence="1">SC-2020</strain>
    </source>
</reference>